<dbReference type="AlphaFoldDB" id="A0A2J6PRZ7"/>
<dbReference type="Proteomes" id="UP000235672">
    <property type="component" value="Unassembled WGS sequence"/>
</dbReference>
<evidence type="ECO:0000256" key="1">
    <source>
        <dbReference type="SAM" id="MobiDB-lite"/>
    </source>
</evidence>
<protein>
    <submittedName>
        <fullName evidence="2">Uncharacterized protein</fullName>
    </submittedName>
</protein>
<sequence>MPSQQLFEKTHRRPRRERCQHLNNHPPYHTLNHSHPQYHTLGHNLKIILMEDDLVRQL</sequence>
<feature type="region of interest" description="Disordered" evidence="1">
    <location>
        <begin position="1"/>
        <end position="32"/>
    </location>
</feature>
<name>A0A2J6PRZ7_9HELO</name>
<gene>
    <name evidence="2" type="ORF">NA56DRAFT_708335</name>
</gene>
<organism evidence="2 3">
    <name type="scientific">Hyaloscypha hepaticicola</name>
    <dbReference type="NCBI Taxonomy" id="2082293"/>
    <lineage>
        <taxon>Eukaryota</taxon>
        <taxon>Fungi</taxon>
        <taxon>Dikarya</taxon>
        <taxon>Ascomycota</taxon>
        <taxon>Pezizomycotina</taxon>
        <taxon>Leotiomycetes</taxon>
        <taxon>Helotiales</taxon>
        <taxon>Hyaloscyphaceae</taxon>
        <taxon>Hyaloscypha</taxon>
    </lineage>
</organism>
<evidence type="ECO:0000313" key="3">
    <source>
        <dbReference type="Proteomes" id="UP000235672"/>
    </source>
</evidence>
<dbReference type="EMBL" id="KZ613503">
    <property type="protein sequence ID" value="PMD16771.1"/>
    <property type="molecule type" value="Genomic_DNA"/>
</dbReference>
<evidence type="ECO:0000313" key="2">
    <source>
        <dbReference type="EMBL" id="PMD16771.1"/>
    </source>
</evidence>
<proteinExistence type="predicted"/>
<reference evidence="2 3" key="1">
    <citation type="submission" date="2016-05" db="EMBL/GenBank/DDBJ databases">
        <title>A degradative enzymes factory behind the ericoid mycorrhizal symbiosis.</title>
        <authorList>
            <consortium name="DOE Joint Genome Institute"/>
            <person name="Martino E."/>
            <person name="Morin E."/>
            <person name="Grelet G."/>
            <person name="Kuo A."/>
            <person name="Kohler A."/>
            <person name="Daghino S."/>
            <person name="Barry K."/>
            <person name="Choi C."/>
            <person name="Cichocki N."/>
            <person name="Clum A."/>
            <person name="Copeland A."/>
            <person name="Hainaut M."/>
            <person name="Haridas S."/>
            <person name="Labutti K."/>
            <person name="Lindquist E."/>
            <person name="Lipzen A."/>
            <person name="Khouja H.-R."/>
            <person name="Murat C."/>
            <person name="Ohm R."/>
            <person name="Olson A."/>
            <person name="Spatafora J."/>
            <person name="Veneault-Fourrey C."/>
            <person name="Henrissat B."/>
            <person name="Grigoriev I."/>
            <person name="Martin F."/>
            <person name="Perotto S."/>
        </authorList>
    </citation>
    <scope>NUCLEOTIDE SEQUENCE [LARGE SCALE GENOMIC DNA]</scope>
    <source>
        <strain evidence="2 3">UAMH 7357</strain>
    </source>
</reference>
<accession>A0A2J6PRZ7</accession>
<keyword evidence="3" id="KW-1185">Reference proteome</keyword>